<proteinExistence type="predicted"/>
<dbReference type="InterPro" id="IPR025345">
    <property type="entry name" value="DUF4249"/>
</dbReference>
<protein>
    <submittedName>
        <fullName evidence="1">DUF4249 domain-containing protein</fullName>
    </submittedName>
</protein>
<evidence type="ECO:0000313" key="1">
    <source>
        <dbReference type="EMBL" id="MFD0749056.1"/>
    </source>
</evidence>
<accession>A0ABW2YX64</accession>
<sequence>MNAGQPYRTLTLRVPFVLMACVSLYGCKEKYLPEIKDVSPNYIVIDGFINTGSDSTIIKVSRTFKLESKAVVAPERGAIVIVEAEGAASYTLPELSSKPGVYAIPSISHDQTKKYRLRVRTKDNKEYLSDFVESKVSPPVELTYDFRHGNLNICTNTQDATGKSQYYNYTYNETWQYRAPQESVIKIENKQLVYRHYPQDDIYNCYHHVPSSKITLATTTTLKEDRLADNLIIEILPTSQKVKIEYSVLVKQTVLTRAGFDFFETLKKNTEQVGSIFDAQPSQIYSNIRCITNAADVVIGFISAGTVTEKRILLVANNFPFPFEGRLSDQYCEDHAEILNTSQHKALLFDPTQSEYIPIQTYRDPWLPLPNNIIATKLWECADCRVQGGTNIVPPYWIY</sequence>
<dbReference type="EMBL" id="JBHTHU010000001">
    <property type="protein sequence ID" value="MFD0749056.1"/>
    <property type="molecule type" value="Genomic_DNA"/>
</dbReference>
<comment type="caution">
    <text evidence="1">The sequence shown here is derived from an EMBL/GenBank/DDBJ whole genome shotgun (WGS) entry which is preliminary data.</text>
</comment>
<organism evidence="1 2">
    <name type="scientific">Mucilaginibacter calamicampi</name>
    <dbReference type="NCBI Taxonomy" id="1302352"/>
    <lineage>
        <taxon>Bacteria</taxon>
        <taxon>Pseudomonadati</taxon>
        <taxon>Bacteroidota</taxon>
        <taxon>Sphingobacteriia</taxon>
        <taxon>Sphingobacteriales</taxon>
        <taxon>Sphingobacteriaceae</taxon>
        <taxon>Mucilaginibacter</taxon>
    </lineage>
</organism>
<gene>
    <name evidence="1" type="ORF">ACFQZS_02810</name>
</gene>
<dbReference type="Pfam" id="PF14054">
    <property type="entry name" value="DUF4249"/>
    <property type="match status" value="1"/>
</dbReference>
<name>A0ABW2YX64_9SPHI</name>
<reference evidence="2" key="1">
    <citation type="journal article" date="2019" name="Int. J. Syst. Evol. Microbiol.">
        <title>The Global Catalogue of Microorganisms (GCM) 10K type strain sequencing project: providing services to taxonomists for standard genome sequencing and annotation.</title>
        <authorList>
            <consortium name="The Broad Institute Genomics Platform"/>
            <consortium name="The Broad Institute Genome Sequencing Center for Infectious Disease"/>
            <person name="Wu L."/>
            <person name="Ma J."/>
        </authorList>
    </citation>
    <scope>NUCLEOTIDE SEQUENCE [LARGE SCALE GENOMIC DNA]</scope>
    <source>
        <strain evidence="2">CCUG 63418</strain>
    </source>
</reference>
<evidence type="ECO:0000313" key="2">
    <source>
        <dbReference type="Proteomes" id="UP001596958"/>
    </source>
</evidence>
<keyword evidence="2" id="KW-1185">Reference proteome</keyword>
<dbReference type="Proteomes" id="UP001596958">
    <property type="component" value="Unassembled WGS sequence"/>
</dbReference>